<gene>
    <name evidence="1" type="ORF">MT2528_3241</name>
    <name evidence="2" type="ORF">NVI5450_4240</name>
</gene>
<dbReference type="PATRIC" id="fig|80854.5.peg.3000"/>
<dbReference type="AlphaFoldDB" id="A0A090IKE1"/>
<dbReference type="NCBIfam" id="TIGR03358">
    <property type="entry name" value="VI_chp_5"/>
    <property type="match status" value="1"/>
</dbReference>
<dbReference type="OrthoDB" id="9789942at2"/>
<dbReference type="PANTHER" id="PTHR35850">
    <property type="entry name" value="CYTOPLASMIC PROTEIN-RELATED"/>
    <property type="match status" value="1"/>
</dbReference>
<evidence type="ECO:0000313" key="1">
    <source>
        <dbReference type="EMBL" id="SGY96630.1"/>
    </source>
</evidence>
<proteinExistence type="predicted"/>
<evidence type="ECO:0000313" key="4">
    <source>
        <dbReference type="Proteomes" id="UP000183794"/>
    </source>
</evidence>
<evidence type="ECO:0000313" key="2">
    <source>
        <dbReference type="EMBL" id="SGZ15858.1"/>
    </source>
</evidence>
<sequence>MSRDGSVAPKERINIRYVPATGDVSEEVELPLSMMVIGDFSAKSDDTPIEDRTPVNINKDNFNDVLEGYSPNIKVNVENKLSGEEGGQIGVDLTFNSIKDFSPESLAENVPELKSLLDLREALVALKGPLGNVPAFRKKIASILQDEPSRKLLLEELNVDNTEEG</sequence>
<dbReference type="RefSeq" id="WP_045110923.1">
    <property type="nucleotide sequence ID" value="NZ_CAWQZC010000042.1"/>
</dbReference>
<dbReference type="HOGENOM" id="CLU_111033_1_0_6"/>
<dbReference type="KEGG" id="mvs:MVIS_2826"/>
<reference evidence="1 3" key="2">
    <citation type="submission" date="2016-11" db="EMBL/GenBank/DDBJ databases">
        <authorList>
            <person name="Klemetsen T."/>
        </authorList>
    </citation>
    <scope>NUCLEOTIDE SEQUENCE [LARGE SCALE GENOMIC DNA]</scope>
    <source>
        <strain evidence="1">MT 2528</strain>
    </source>
</reference>
<dbReference type="GeneID" id="61297075"/>
<protein>
    <submittedName>
        <fullName evidence="2">Type VI secretion protein, family</fullName>
    </submittedName>
</protein>
<accession>A0A090IKE1</accession>
<evidence type="ECO:0000313" key="3">
    <source>
        <dbReference type="Proteomes" id="UP000182660"/>
    </source>
</evidence>
<dbReference type="InterPro" id="IPR008312">
    <property type="entry name" value="T6SS_TssB1"/>
</dbReference>
<keyword evidence="3" id="KW-1185">Reference proteome</keyword>
<dbReference type="Proteomes" id="UP000183794">
    <property type="component" value="Unassembled WGS sequence"/>
</dbReference>
<name>A0A090IKE1_9GAMM</name>
<dbReference type="PIRSF" id="PIRSF028301">
    <property type="entry name" value="UCP028301"/>
    <property type="match status" value="1"/>
</dbReference>
<dbReference type="EMBL" id="FPLJ01000072">
    <property type="protein sequence ID" value="SGY96630.1"/>
    <property type="molecule type" value="Genomic_DNA"/>
</dbReference>
<dbReference type="STRING" id="80854.MVIS_2826"/>
<dbReference type="EMBL" id="FPLD01000121">
    <property type="protein sequence ID" value="SGZ15858.1"/>
    <property type="molecule type" value="Genomic_DNA"/>
</dbReference>
<reference evidence="2 4" key="1">
    <citation type="submission" date="2016-11" db="EMBL/GenBank/DDBJ databases">
        <authorList>
            <person name="Jaros S."/>
            <person name="Januszkiewicz K."/>
            <person name="Wedrychowicz H."/>
        </authorList>
    </citation>
    <scope>NUCLEOTIDE SEQUENCE [LARGE SCALE GENOMIC DNA]</scope>
    <source>
        <strain evidence="2">NVI 5450</strain>
    </source>
</reference>
<dbReference type="Proteomes" id="UP000182660">
    <property type="component" value="Unassembled WGS sequence"/>
</dbReference>
<organism evidence="2 4">
    <name type="scientific">Moritella viscosa</name>
    <dbReference type="NCBI Taxonomy" id="80854"/>
    <lineage>
        <taxon>Bacteria</taxon>
        <taxon>Pseudomonadati</taxon>
        <taxon>Pseudomonadota</taxon>
        <taxon>Gammaproteobacteria</taxon>
        <taxon>Alteromonadales</taxon>
        <taxon>Moritellaceae</taxon>
        <taxon>Moritella</taxon>
    </lineage>
</organism>
<dbReference type="PANTHER" id="PTHR35850:SF2">
    <property type="entry name" value="TYPE VI SECRETION SYSTEM CONTRACTILE SHEATH SMALL SUBUNIT"/>
    <property type="match status" value="1"/>
</dbReference>
<dbReference type="Pfam" id="PF05591">
    <property type="entry name" value="T6SS_VipA"/>
    <property type="match status" value="1"/>
</dbReference>